<reference evidence="3 4" key="1">
    <citation type="submission" date="2017-02" db="EMBL/GenBank/DDBJ databases">
        <authorList>
            <person name="Peterson S.W."/>
        </authorList>
    </citation>
    <scope>NUCLEOTIDE SEQUENCE [LARGE SCALE GENOMIC DNA]</scope>
    <source>
        <strain evidence="3 4">DSM 25262</strain>
    </source>
</reference>
<gene>
    <name evidence="3" type="ORF">SAMN05660236_0307</name>
</gene>
<name>A0A1T5IR95_9BACT</name>
<evidence type="ECO:0000256" key="1">
    <source>
        <dbReference type="SAM" id="SignalP"/>
    </source>
</evidence>
<feature type="domain" description="Copper-binding protein MbnP-like" evidence="2">
    <location>
        <begin position="29"/>
        <end position="236"/>
    </location>
</feature>
<dbReference type="InterPro" id="IPR046863">
    <property type="entry name" value="MbnP-like_dom"/>
</dbReference>
<dbReference type="STRING" id="688867.SAMN05660236_0307"/>
<dbReference type="PROSITE" id="PS51257">
    <property type="entry name" value="PROKAR_LIPOPROTEIN"/>
    <property type="match status" value="1"/>
</dbReference>
<accession>A0A1T5IR95</accession>
<evidence type="ECO:0000313" key="3">
    <source>
        <dbReference type="EMBL" id="SKC41671.1"/>
    </source>
</evidence>
<keyword evidence="4" id="KW-1185">Reference proteome</keyword>
<evidence type="ECO:0000259" key="2">
    <source>
        <dbReference type="Pfam" id="PF20243"/>
    </source>
</evidence>
<feature type="chain" id="PRO_5012617425" description="Copper-binding protein MbnP-like domain-containing protein" evidence="1">
    <location>
        <begin position="22"/>
        <end position="262"/>
    </location>
</feature>
<feature type="signal peptide" evidence="1">
    <location>
        <begin position="1"/>
        <end position="21"/>
    </location>
</feature>
<dbReference type="EMBL" id="FUZU01000001">
    <property type="protein sequence ID" value="SKC41671.1"/>
    <property type="molecule type" value="Genomic_DNA"/>
</dbReference>
<sequence length="262" mass="28606">MKKILSLSVLAIAFILLTSCSDDENPQSGSIEIEFDNVVGEDDLTLNTTEEVYTNAAGETFKVTMLKYYISNIILTREDGSIYQDEVTADGSKGYYLVDEANAVSQLITLNNVPAGSYTSMTFTIGVDANRVTEGAQTGALDIANDMFWSWNSGYIFLKFEGISAASTEENKAVMYHVGGYKIIDTNPSSANNVKTKTVTFTAAKVASDKTPEVHMIVDVLKFFASPNQVSFAAVPVQMSPKENIPVVENYLNTFIADHVHN</sequence>
<organism evidence="3 4">
    <name type="scientific">Ohtaekwangia koreensis</name>
    <dbReference type="NCBI Taxonomy" id="688867"/>
    <lineage>
        <taxon>Bacteria</taxon>
        <taxon>Pseudomonadati</taxon>
        <taxon>Bacteroidota</taxon>
        <taxon>Cytophagia</taxon>
        <taxon>Cytophagales</taxon>
        <taxon>Fulvivirgaceae</taxon>
        <taxon>Ohtaekwangia</taxon>
    </lineage>
</organism>
<keyword evidence="1" id="KW-0732">Signal</keyword>
<dbReference type="AlphaFoldDB" id="A0A1T5IR95"/>
<dbReference type="Pfam" id="PF20243">
    <property type="entry name" value="MbnP"/>
    <property type="match status" value="1"/>
</dbReference>
<dbReference type="Proteomes" id="UP000190961">
    <property type="component" value="Unassembled WGS sequence"/>
</dbReference>
<proteinExistence type="predicted"/>
<dbReference type="OrthoDB" id="1422031at2"/>
<evidence type="ECO:0000313" key="4">
    <source>
        <dbReference type="Proteomes" id="UP000190961"/>
    </source>
</evidence>
<protein>
    <recommendedName>
        <fullName evidence="2">Copper-binding protein MbnP-like domain-containing protein</fullName>
    </recommendedName>
</protein>
<dbReference type="RefSeq" id="WP_079684946.1">
    <property type="nucleotide sequence ID" value="NZ_FUZU01000001.1"/>
</dbReference>